<keyword evidence="1" id="KW-0732">Signal</keyword>
<dbReference type="InParanoid" id="A0A0U5JJM8"/>
<proteinExistence type="predicted"/>
<reference evidence="3" key="1">
    <citation type="submission" date="2015-09" db="EMBL/GenBank/DDBJ databases">
        <authorList>
            <person name="Bertelli C."/>
        </authorList>
    </citation>
    <scope>NUCLEOTIDE SEQUENCE [LARGE SCALE GENOMIC DNA]</scope>
    <source>
        <strain evidence="3">KNic</strain>
    </source>
</reference>
<dbReference type="PATRIC" id="fig|389348.3.peg.2703"/>
<dbReference type="InterPro" id="IPR010870">
    <property type="entry name" value="Porin_O/P"/>
</dbReference>
<dbReference type="Gene3D" id="2.40.160.10">
    <property type="entry name" value="Porin"/>
    <property type="match status" value="1"/>
</dbReference>
<evidence type="ECO:0000256" key="1">
    <source>
        <dbReference type="SAM" id="SignalP"/>
    </source>
</evidence>
<dbReference type="AlphaFoldDB" id="A0A0U5JJM8"/>
<dbReference type="SUPFAM" id="SSF56935">
    <property type="entry name" value="Porins"/>
    <property type="match status" value="1"/>
</dbReference>
<protein>
    <submittedName>
        <fullName evidence="2">Putative secreted protein</fullName>
    </submittedName>
</protein>
<dbReference type="KEGG" id="pnl:PNK_2411"/>
<dbReference type="Proteomes" id="UP000069902">
    <property type="component" value="Chromosome cPNK"/>
</dbReference>
<dbReference type="EMBL" id="LN879502">
    <property type="protein sequence ID" value="CUI18006.1"/>
    <property type="molecule type" value="Genomic_DNA"/>
</dbReference>
<dbReference type="InterPro" id="IPR023614">
    <property type="entry name" value="Porin_dom_sf"/>
</dbReference>
<name>A0A0U5JJM8_9BACT</name>
<keyword evidence="3" id="KW-1185">Reference proteome</keyword>
<dbReference type="STRING" id="389348.PNK_2411"/>
<evidence type="ECO:0000313" key="2">
    <source>
        <dbReference type="EMBL" id="CUI18006.1"/>
    </source>
</evidence>
<dbReference type="Pfam" id="PF07396">
    <property type="entry name" value="Porin_O_P"/>
    <property type="match status" value="1"/>
</dbReference>
<dbReference type="RefSeq" id="WP_079992927.1">
    <property type="nucleotide sequence ID" value="NZ_LN879502.1"/>
</dbReference>
<organism evidence="2 3">
    <name type="scientific">Candidatus Protochlamydia naegleriophila</name>
    <dbReference type="NCBI Taxonomy" id="389348"/>
    <lineage>
        <taxon>Bacteria</taxon>
        <taxon>Pseudomonadati</taxon>
        <taxon>Chlamydiota</taxon>
        <taxon>Chlamydiia</taxon>
        <taxon>Parachlamydiales</taxon>
        <taxon>Parachlamydiaceae</taxon>
        <taxon>Candidatus Protochlamydia</taxon>
    </lineage>
</organism>
<sequence>MKNAYTLCLLTTCLLSLNGWLVAQDELDPPSLEQQVQDTSQKTSSVDEYLAPFAAISQETETAERSESVSSQADPSTHALKIPIDIYYERGFWMKGGGNTLRIGGDIQVDTRSYLQHSNQPSNFRIRRARIILEGTIQDYFGFLFVPYFFTHAETTFQYAYIETLKPSYARLRFGLFKEPITQQALRSDLLIEFNERSLGVINFIQGEDIGVMLFGALWDEQLEYGIGVFNGKGRELENNSKKEYVGRLVLAPFLNTQSPFKAFYLGISGSTSHQFQDLSGHTFRTGTDTIFWEWEEGVRWDDIRNRWGADFEWLYGSFSLRGEYLSVDWGRVTRGPSQEAHFKANSAYIEACYILTGEKKERFKSVIPFSNFPNGSGAWELAGRYEYLNLDDSSLKRGLAKGTRRVHGFVVGVNLYPNAFMAFKVDWERYFFDNRVHLGKHKIDGESVIITRLQAIF</sequence>
<gene>
    <name evidence="2" type="ORF">PNK_2411</name>
</gene>
<feature type="chain" id="PRO_5006860515" evidence="1">
    <location>
        <begin position="24"/>
        <end position="458"/>
    </location>
</feature>
<evidence type="ECO:0000313" key="3">
    <source>
        <dbReference type="Proteomes" id="UP000069902"/>
    </source>
</evidence>
<feature type="signal peptide" evidence="1">
    <location>
        <begin position="1"/>
        <end position="23"/>
    </location>
</feature>
<accession>A0A0U5JJM8</accession>